<sequence length="333" mass="36094">MNRKLSKLHFTLIVMLLGIVVGCSSSKGPQSDDVADADGSQSVPVIGFVQTGAESDWRKAHSESVRDAAKASGYDLRFADGQGKQENQIKALSSFVAQGVDGIILSPLVETGWDNVLEKAKKRDIPVLILDRQVDVKDDSLYVTYIGADTYNEGRLAAEWLIEETGGTAKVVELQGTPGASPTINRFKGFRDVIADHSGIEIIATQSGDFRRSKGKEVMEAMLKKHGDDIDVVYAHNDDMAIGAIQAIEDAGKKPGDDIILVSIDGVRGAFEAMVEGKLNCTVECNPLQGPMAFEAMDKILAGDTADIPKKQMIKDEVYDRDTAKDVIDSRKY</sequence>
<dbReference type="Pfam" id="PF13407">
    <property type="entry name" value="Peripla_BP_4"/>
    <property type="match status" value="1"/>
</dbReference>
<evidence type="ECO:0000313" key="6">
    <source>
        <dbReference type="Proteomes" id="UP000316598"/>
    </source>
</evidence>
<dbReference type="EMBL" id="SJPI01000003">
    <property type="protein sequence ID" value="TWT49396.1"/>
    <property type="molecule type" value="Genomic_DNA"/>
</dbReference>
<dbReference type="Proteomes" id="UP000316598">
    <property type="component" value="Unassembled WGS sequence"/>
</dbReference>
<keyword evidence="3" id="KW-0732">Signal</keyword>
<dbReference type="PANTHER" id="PTHR46847">
    <property type="entry name" value="D-ALLOSE-BINDING PERIPLASMIC PROTEIN-RELATED"/>
    <property type="match status" value="1"/>
</dbReference>
<comment type="subcellular location">
    <subcellularLocation>
        <location evidence="1">Cell envelope</location>
    </subcellularLocation>
</comment>
<evidence type="ECO:0000256" key="1">
    <source>
        <dbReference type="ARBA" id="ARBA00004196"/>
    </source>
</evidence>
<dbReference type="GO" id="GO:0030246">
    <property type="term" value="F:carbohydrate binding"/>
    <property type="evidence" value="ECO:0007669"/>
    <property type="project" value="UniProtKB-ARBA"/>
</dbReference>
<name>A0A5C5WEP3_9BACT</name>
<accession>A0A5C5WEP3</accession>
<reference evidence="5 6" key="1">
    <citation type="submission" date="2019-02" db="EMBL/GenBank/DDBJ databases">
        <title>Deep-cultivation of Planctomycetes and their phenomic and genomic characterization uncovers novel biology.</title>
        <authorList>
            <person name="Wiegand S."/>
            <person name="Jogler M."/>
            <person name="Boedeker C."/>
            <person name="Pinto D."/>
            <person name="Vollmers J."/>
            <person name="Rivas-Marin E."/>
            <person name="Kohn T."/>
            <person name="Peeters S.H."/>
            <person name="Heuer A."/>
            <person name="Rast P."/>
            <person name="Oberbeckmann S."/>
            <person name="Bunk B."/>
            <person name="Jeske O."/>
            <person name="Meyerdierks A."/>
            <person name="Storesund J.E."/>
            <person name="Kallscheuer N."/>
            <person name="Luecker S."/>
            <person name="Lage O.M."/>
            <person name="Pohl T."/>
            <person name="Merkel B.J."/>
            <person name="Hornburger P."/>
            <person name="Mueller R.-W."/>
            <person name="Bruemmer F."/>
            <person name="Labrenz M."/>
            <person name="Spormann A.M."/>
            <person name="Op Den Camp H."/>
            <person name="Overmann J."/>
            <person name="Amann R."/>
            <person name="Jetten M.S.M."/>
            <person name="Mascher T."/>
            <person name="Medema M.H."/>
            <person name="Devos D.P."/>
            <person name="Kaster A.-K."/>
            <person name="Ovreas L."/>
            <person name="Rohde M."/>
            <person name="Galperin M.Y."/>
            <person name="Jogler C."/>
        </authorList>
    </citation>
    <scope>NUCLEOTIDE SEQUENCE [LARGE SCALE GENOMIC DNA]</scope>
    <source>
        <strain evidence="5 6">Pla22</strain>
    </source>
</reference>
<comment type="similarity">
    <text evidence="2">Belongs to the bacterial solute-binding protein 2 family.</text>
</comment>
<protein>
    <submittedName>
        <fullName evidence="5">ABC transporter periplasmic-binding protein YtfQ</fullName>
    </submittedName>
</protein>
<proteinExistence type="inferred from homology"/>
<dbReference type="SUPFAM" id="SSF53822">
    <property type="entry name" value="Periplasmic binding protein-like I"/>
    <property type="match status" value="1"/>
</dbReference>
<keyword evidence="6" id="KW-1185">Reference proteome</keyword>
<comment type="caution">
    <text evidence="5">The sequence shown here is derived from an EMBL/GenBank/DDBJ whole genome shotgun (WGS) entry which is preliminary data.</text>
</comment>
<dbReference type="AlphaFoldDB" id="A0A5C5WEP3"/>
<dbReference type="InterPro" id="IPR028082">
    <property type="entry name" value="Peripla_BP_I"/>
</dbReference>
<feature type="domain" description="Periplasmic binding protein" evidence="4">
    <location>
        <begin position="46"/>
        <end position="304"/>
    </location>
</feature>
<evidence type="ECO:0000256" key="2">
    <source>
        <dbReference type="ARBA" id="ARBA00007639"/>
    </source>
</evidence>
<evidence type="ECO:0000259" key="4">
    <source>
        <dbReference type="Pfam" id="PF13407"/>
    </source>
</evidence>
<evidence type="ECO:0000313" key="5">
    <source>
        <dbReference type="EMBL" id="TWT49396.1"/>
    </source>
</evidence>
<dbReference type="CDD" id="cd06309">
    <property type="entry name" value="PBP1_galactofuranose_YtfQ-like"/>
    <property type="match status" value="1"/>
</dbReference>
<evidence type="ECO:0000256" key="3">
    <source>
        <dbReference type="ARBA" id="ARBA00022729"/>
    </source>
</evidence>
<dbReference type="GO" id="GO:0030313">
    <property type="term" value="C:cell envelope"/>
    <property type="evidence" value="ECO:0007669"/>
    <property type="project" value="UniProtKB-SubCell"/>
</dbReference>
<organism evidence="5 6">
    <name type="scientific">Rubripirellula amarantea</name>
    <dbReference type="NCBI Taxonomy" id="2527999"/>
    <lineage>
        <taxon>Bacteria</taxon>
        <taxon>Pseudomonadati</taxon>
        <taxon>Planctomycetota</taxon>
        <taxon>Planctomycetia</taxon>
        <taxon>Pirellulales</taxon>
        <taxon>Pirellulaceae</taxon>
        <taxon>Rubripirellula</taxon>
    </lineage>
</organism>
<dbReference type="Gene3D" id="3.40.50.2300">
    <property type="match status" value="2"/>
</dbReference>
<dbReference type="PROSITE" id="PS51257">
    <property type="entry name" value="PROKAR_LIPOPROTEIN"/>
    <property type="match status" value="1"/>
</dbReference>
<gene>
    <name evidence="5" type="primary">ytfQ</name>
    <name evidence="5" type="ORF">Pla22_45920</name>
</gene>
<dbReference type="PANTHER" id="PTHR46847:SF3">
    <property type="entry name" value="GALACTOFURANOSE-BINDING PROTEIN YTFQ"/>
    <property type="match status" value="1"/>
</dbReference>
<dbReference type="InterPro" id="IPR025997">
    <property type="entry name" value="SBP_2_dom"/>
</dbReference>
<dbReference type="RefSeq" id="WP_242632246.1">
    <property type="nucleotide sequence ID" value="NZ_SJPI01000003.1"/>
</dbReference>